<feature type="active site" description="Proton acceptor" evidence="6">
    <location>
        <position position="245"/>
    </location>
</feature>
<dbReference type="InterPro" id="IPR011650">
    <property type="entry name" value="Peptidase_M20_dimer"/>
</dbReference>
<keyword evidence="11" id="KW-1185">Reference proteome</keyword>
<organism evidence="10 11">
    <name type="scientific">Emergomyces africanus</name>
    <dbReference type="NCBI Taxonomy" id="1955775"/>
    <lineage>
        <taxon>Eukaryota</taxon>
        <taxon>Fungi</taxon>
        <taxon>Dikarya</taxon>
        <taxon>Ascomycota</taxon>
        <taxon>Pezizomycotina</taxon>
        <taxon>Eurotiomycetes</taxon>
        <taxon>Eurotiomycetidae</taxon>
        <taxon>Onygenales</taxon>
        <taxon>Ajellomycetaceae</taxon>
        <taxon>Emergomyces</taxon>
    </lineage>
</organism>
<dbReference type="Gene3D" id="1.10.150.900">
    <property type="match status" value="1"/>
</dbReference>
<evidence type="ECO:0000256" key="7">
    <source>
        <dbReference type="PIRSR" id="PIRSR037217-2"/>
    </source>
</evidence>
<gene>
    <name evidence="10" type="ORF">ACJ72_03481</name>
</gene>
<keyword evidence="3 7" id="KW-0479">Metal-binding</keyword>
<feature type="binding site" evidence="7">
    <location>
        <position position="211"/>
    </location>
    <ligand>
        <name>Zn(2+)</name>
        <dbReference type="ChEBI" id="CHEBI:29105"/>
        <label>2</label>
    </ligand>
</feature>
<evidence type="ECO:0000256" key="1">
    <source>
        <dbReference type="ARBA" id="ARBA00006247"/>
    </source>
</evidence>
<dbReference type="PIRSF" id="PIRSF037217">
    <property type="entry name" value="Carboxypeptidase_S"/>
    <property type="match status" value="1"/>
</dbReference>
<feature type="binding site" evidence="7">
    <location>
        <position position="551"/>
    </location>
    <ligand>
        <name>Zn(2+)</name>
        <dbReference type="ChEBI" id="CHEBI:29105"/>
        <label>1</label>
    </ligand>
</feature>
<dbReference type="Gene3D" id="3.40.630.10">
    <property type="entry name" value="Zn peptidases"/>
    <property type="match status" value="1"/>
</dbReference>
<accession>A0A1B7NZI3</accession>
<dbReference type="InterPro" id="IPR036264">
    <property type="entry name" value="Bact_exopeptidase_dim_dom"/>
</dbReference>
<evidence type="ECO:0000259" key="9">
    <source>
        <dbReference type="Pfam" id="PF07687"/>
    </source>
</evidence>
<feature type="binding site" evidence="7">
    <location>
        <position position="211"/>
    </location>
    <ligand>
        <name>Zn(2+)</name>
        <dbReference type="ChEBI" id="CHEBI:29105"/>
        <label>1</label>
    </ligand>
</feature>
<evidence type="ECO:0000256" key="3">
    <source>
        <dbReference type="ARBA" id="ARBA00022723"/>
    </source>
</evidence>
<keyword evidence="5 7" id="KW-0862">Zinc</keyword>
<keyword evidence="2" id="KW-0645">Protease</keyword>
<evidence type="ECO:0000313" key="10">
    <source>
        <dbReference type="EMBL" id="OAX82173.1"/>
    </source>
</evidence>
<keyword evidence="8" id="KW-0472">Membrane</keyword>
<dbReference type="Gene3D" id="3.30.70.360">
    <property type="match status" value="1"/>
</dbReference>
<feature type="binding site" evidence="7">
    <location>
        <position position="246"/>
    </location>
    <ligand>
        <name>Zn(2+)</name>
        <dbReference type="ChEBI" id="CHEBI:29105"/>
        <label>1</label>
    </ligand>
</feature>
<dbReference type="Pfam" id="PF01546">
    <property type="entry name" value="Peptidase_M20"/>
    <property type="match status" value="1"/>
</dbReference>
<dbReference type="Proteomes" id="UP000091918">
    <property type="component" value="Unassembled WGS sequence"/>
</dbReference>
<protein>
    <recommendedName>
        <fullName evidence="9">Peptidase M20 dimerisation domain-containing protein</fullName>
    </recommendedName>
</protein>
<dbReference type="InterPro" id="IPR002933">
    <property type="entry name" value="Peptidase_M20"/>
</dbReference>
<evidence type="ECO:0000256" key="5">
    <source>
        <dbReference type="ARBA" id="ARBA00022833"/>
    </source>
</evidence>
<evidence type="ECO:0000256" key="2">
    <source>
        <dbReference type="ARBA" id="ARBA00022670"/>
    </source>
</evidence>
<proteinExistence type="inferred from homology"/>
<dbReference type="PANTHER" id="PTHR45962">
    <property type="entry name" value="N-FATTY-ACYL-AMINO ACID SYNTHASE/HYDROLASE PM20D1"/>
    <property type="match status" value="1"/>
</dbReference>
<dbReference type="SUPFAM" id="SSF53187">
    <property type="entry name" value="Zn-dependent exopeptidases"/>
    <property type="match status" value="1"/>
</dbReference>
<sequence length="583" mass="65017">MPGQKNQRREEKGVNQSLFVRSALGLALIAALLALPLWKPLITTERLGLFGSQGLDKYSPNSQLGICQQVPKFSPKNEIVERFIRDKVESPDYHKQIISKLKGIIQIPSESYDDLGLIGEDKRWDVFYKIENYIKAKYPNVFKYVQLDHANTHGLILTWGGSVPASKAKPILMLAHQDVVPVLEETVKDWTHPPYEGYFDGEIIWGRGSTDDKGYLISIIESLDLLIKSGFKPKRTVILAFGCDEEISGENCGRPISNLLHERYGDDGIYMIMDEGSTGVQKEFGRSFAMVSMAEKGYLDIGINVTSTGGHSSNPPDHNVIGIMSEIVVAIENNPFSGKVTTKNPVFGFLECAAVHAPKSSFPMEIRNKLSKVAQGDTKAQKQLALVLDNMRYYFRTSQSVGTINGGVKINAIPEVVSTMVNLRLAVETSIAQIEEYYEKLIKPIALKHRMVFEGFHSPHDSPDPRKISLVGIDALEPAPVSPVQAEAFRILSGTIRKTLKPLDKDKGSDDLIVTPYLMAANTDTKFFWSLTKNIYRFTPINLVHNLNRAHTTDEFIRAAEFVREPLFFATLILNADDAVESN</sequence>
<keyword evidence="4" id="KW-0378">Hydrolase</keyword>
<name>A0A1B7NZI3_9EURO</name>
<feature type="binding site" evidence="7">
    <location>
        <position position="274"/>
    </location>
    <ligand>
        <name>Zn(2+)</name>
        <dbReference type="ChEBI" id="CHEBI:29105"/>
        <label>2</label>
    </ligand>
</feature>
<evidence type="ECO:0000313" key="11">
    <source>
        <dbReference type="Proteomes" id="UP000091918"/>
    </source>
</evidence>
<comment type="similarity">
    <text evidence="1">Belongs to the peptidase M20A family.</text>
</comment>
<dbReference type="GO" id="GO:0000328">
    <property type="term" value="C:fungal-type vacuole lumen"/>
    <property type="evidence" value="ECO:0007669"/>
    <property type="project" value="TreeGrafter"/>
</dbReference>
<feature type="domain" description="Peptidase M20 dimerisation" evidence="9">
    <location>
        <begin position="294"/>
        <end position="448"/>
    </location>
</feature>
<dbReference type="GO" id="GO:0051603">
    <property type="term" value="P:proteolysis involved in protein catabolic process"/>
    <property type="evidence" value="ECO:0007669"/>
    <property type="project" value="TreeGrafter"/>
</dbReference>
<feature type="binding site" evidence="7">
    <location>
        <position position="176"/>
    </location>
    <ligand>
        <name>Zn(2+)</name>
        <dbReference type="ChEBI" id="CHEBI:29105"/>
        <label>2</label>
    </ligand>
</feature>
<comment type="caution">
    <text evidence="10">The sequence shown here is derived from an EMBL/GenBank/DDBJ whole genome shotgun (WGS) entry which is preliminary data.</text>
</comment>
<dbReference type="SUPFAM" id="SSF55031">
    <property type="entry name" value="Bacterial exopeptidase dimerisation domain"/>
    <property type="match status" value="1"/>
</dbReference>
<dbReference type="Pfam" id="PF07687">
    <property type="entry name" value="M20_dimer"/>
    <property type="match status" value="1"/>
</dbReference>
<dbReference type="InterPro" id="IPR001261">
    <property type="entry name" value="ArgE/DapE_CS"/>
</dbReference>
<feature type="transmembrane region" description="Helical" evidence="8">
    <location>
        <begin position="18"/>
        <end position="38"/>
    </location>
</feature>
<reference evidence="10 11" key="1">
    <citation type="submission" date="2015-07" db="EMBL/GenBank/DDBJ databases">
        <title>Emmonsia species relationships and genome sequence.</title>
        <authorList>
            <person name="Cuomo C.A."/>
            <person name="Schwartz I.S."/>
            <person name="Kenyon C."/>
            <person name="de Hoog G.S."/>
            <person name="Govender N.P."/>
            <person name="Botha A."/>
            <person name="Moreno L."/>
            <person name="de Vries M."/>
            <person name="Munoz J.F."/>
            <person name="Stielow J.B."/>
        </authorList>
    </citation>
    <scope>NUCLEOTIDE SEQUENCE [LARGE SCALE GENOMIC DNA]</scope>
    <source>
        <strain evidence="10 11">CBS 136260</strain>
    </source>
</reference>
<dbReference type="OrthoDB" id="3064516at2759"/>
<dbReference type="GO" id="GO:0046872">
    <property type="term" value="F:metal ion binding"/>
    <property type="evidence" value="ECO:0007669"/>
    <property type="project" value="UniProtKB-KW"/>
</dbReference>
<evidence type="ECO:0000256" key="6">
    <source>
        <dbReference type="PIRSR" id="PIRSR037217-1"/>
    </source>
</evidence>
<dbReference type="PANTHER" id="PTHR45962:SF1">
    <property type="entry name" value="N-FATTY-ACYL-AMINO ACID SYNTHASE_HYDROLASE PM20D1"/>
    <property type="match status" value="1"/>
</dbReference>
<dbReference type="CDD" id="cd05674">
    <property type="entry name" value="M20_yscS"/>
    <property type="match status" value="1"/>
</dbReference>
<dbReference type="AlphaFoldDB" id="A0A1B7NZI3"/>
<dbReference type="STRING" id="1658172.A0A1B7NZI3"/>
<dbReference type="InterPro" id="IPR047177">
    <property type="entry name" value="Pept_M20A"/>
</dbReference>
<dbReference type="GO" id="GO:0004181">
    <property type="term" value="F:metallocarboxypeptidase activity"/>
    <property type="evidence" value="ECO:0007669"/>
    <property type="project" value="InterPro"/>
</dbReference>
<dbReference type="PROSITE" id="PS00758">
    <property type="entry name" value="ARGE_DAPE_CPG2_1"/>
    <property type="match status" value="1"/>
</dbReference>
<dbReference type="EMBL" id="LGUA01000345">
    <property type="protein sequence ID" value="OAX82173.1"/>
    <property type="molecule type" value="Genomic_DNA"/>
</dbReference>
<keyword evidence="8" id="KW-1133">Transmembrane helix</keyword>
<keyword evidence="8" id="KW-0812">Transmembrane</keyword>
<dbReference type="PROSITE" id="PS00759">
    <property type="entry name" value="ARGE_DAPE_CPG2_2"/>
    <property type="match status" value="1"/>
</dbReference>
<feature type="active site" evidence="6">
    <location>
        <position position="178"/>
    </location>
</feature>
<evidence type="ECO:0000256" key="8">
    <source>
        <dbReference type="SAM" id="Phobius"/>
    </source>
</evidence>
<dbReference type="InterPro" id="IPR017141">
    <property type="entry name" value="Pept_M20_carboxypep"/>
</dbReference>
<evidence type="ECO:0000256" key="4">
    <source>
        <dbReference type="ARBA" id="ARBA00022801"/>
    </source>
</evidence>